<proteinExistence type="predicted"/>
<dbReference type="InterPro" id="IPR000182">
    <property type="entry name" value="GNAT_dom"/>
</dbReference>
<sequence>MNHKGTILIETDGLILRKFKQNDVNDMFKNWGSDDKVTEFLSWPTHKNIKDSEDIIKQWISEYEDNSVYN</sequence>
<keyword evidence="3" id="KW-1185">Reference proteome</keyword>
<keyword evidence="2" id="KW-0808">Transferase</keyword>
<accession>A0A562JER2</accession>
<dbReference type="GO" id="GO:0016747">
    <property type="term" value="F:acyltransferase activity, transferring groups other than amino-acyl groups"/>
    <property type="evidence" value="ECO:0007669"/>
    <property type="project" value="InterPro"/>
</dbReference>
<dbReference type="AlphaFoldDB" id="A0A562JER2"/>
<dbReference type="Pfam" id="PF13302">
    <property type="entry name" value="Acetyltransf_3"/>
    <property type="match status" value="1"/>
</dbReference>
<evidence type="ECO:0000313" key="2">
    <source>
        <dbReference type="EMBL" id="TWH81702.1"/>
    </source>
</evidence>
<dbReference type="InterPro" id="IPR016181">
    <property type="entry name" value="Acyl_CoA_acyltransferase"/>
</dbReference>
<feature type="domain" description="N-acetyltransferase" evidence="1">
    <location>
        <begin position="14"/>
        <end position="66"/>
    </location>
</feature>
<protein>
    <submittedName>
        <fullName evidence="2">Ribosomal-protein-alanine N-acetyltransferase</fullName>
    </submittedName>
</protein>
<evidence type="ECO:0000313" key="3">
    <source>
        <dbReference type="Proteomes" id="UP000315343"/>
    </source>
</evidence>
<comment type="caution">
    <text evidence="2">The sequence shown here is derived from an EMBL/GenBank/DDBJ whole genome shotgun (WGS) entry which is preliminary data.</text>
</comment>
<dbReference type="SUPFAM" id="SSF55729">
    <property type="entry name" value="Acyl-CoA N-acyltransferases (Nat)"/>
    <property type="match status" value="1"/>
</dbReference>
<reference evidence="2 3" key="1">
    <citation type="submission" date="2019-07" db="EMBL/GenBank/DDBJ databases">
        <title>Genomic Encyclopedia of Type Strains, Phase I: the one thousand microbial genomes (KMG-I) project.</title>
        <authorList>
            <person name="Kyrpides N."/>
        </authorList>
    </citation>
    <scope>NUCLEOTIDE SEQUENCE [LARGE SCALE GENOMIC DNA]</scope>
    <source>
        <strain evidence="2 3">DSM 13558</strain>
    </source>
</reference>
<dbReference type="EMBL" id="VLKH01000003">
    <property type="protein sequence ID" value="TWH81702.1"/>
    <property type="molecule type" value="Genomic_DNA"/>
</dbReference>
<evidence type="ECO:0000259" key="1">
    <source>
        <dbReference type="Pfam" id="PF13302"/>
    </source>
</evidence>
<dbReference type="Gene3D" id="3.40.630.30">
    <property type="match status" value="1"/>
</dbReference>
<dbReference type="Proteomes" id="UP000315343">
    <property type="component" value="Unassembled WGS sequence"/>
</dbReference>
<name>A0A562JER2_9FIRM</name>
<organism evidence="2 3">
    <name type="scientific">Sedimentibacter saalensis</name>
    <dbReference type="NCBI Taxonomy" id="130788"/>
    <lineage>
        <taxon>Bacteria</taxon>
        <taxon>Bacillati</taxon>
        <taxon>Bacillota</taxon>
        <taxon>Tissierellia</taxon>
        <taxon>Sedimentibacter</taxon>
    </lineage>
</organism>
<gene>
    <name evidence="2" type="ORF">LY60_01457</name>
</gene>